<dbReference type="Pfam" id="PF00561">
    <property type="entry name" value="Abhydrolase_1"/>
    <property type="match status" value="1"/>
</dbReference>
<dbReference type="Gene3D" id="3.40.50.1820">
    <property type="entry name" value="alpha/beta hydrolase"/>
    <property type="match status" value="1"/>
</dbReference>
<gene>
    <name evidence="2" type="ORF">OJ962_15520</name>
</gene>
<accession>A0ABT4RK25</accession>
<dbReference type="PANTHER" id="PTHR43798">
    <property type="entry name" value="MONOACYLGLYCEROL LIPASE"/>
    <property type="match status" value="1"/>
</dbReference>
<dbReference type="PRINTS" id="PR00111">
    <property type="entry name" value="ABHYDROLASE"/>
</dbReference>
<dbReference type="EMBL" id="JAPCID010000020">
    <property type="protein sequence ID" value="MDA0138912.1"/>
    <property type="molecule type" value="Genomic_DNA"/>
</dbReference>
<reference evidence="2" key="1">
    <citation type="submission" date="2022-10" db="EMBL/GenBank/DDBJ databases">
        <title>The WGS of Solirubrobacter sp. CPCC 204708.</title>
        <authorList>
            <person name="Jiang Z."/>
        </authorList>
    </citation>
    <scope>NUCLEOTIDE SEQUENCE</scope>
    <source>
        <strain evidence="2">CPCC 204708</strain>
    </source>
</reference>
<dbReference type="PANTHER" id="PTHR43798:SF33">
    <property type="entry name" value="HYDROLASE, PUTATIVE (AFU_ORTHOLOGUE AFUA_2G14860)-RELATED"/>
    <property type="match status" value="1"/>
</dbReference>
<dbReference type="InterPro" id="IPR029058">
    <property type="entry name" value="AB_hydrolase_fold"/>
</dbReference>
<evidence type="ECO:0000259" key="1">
    <source>
        <dbReference type="Pfam" id="PF00561"/>
    </source>
</evidence>
<dbReference type="Proteomes" id="UP001147700">
    <property type="component" value="Unassembled WGS sequence"/>
</dbReference>
<sequence>MGSLVVGDQRLAYTEYGSGPKLAVLLHGLLFNQRMHAALAQALAERGHRVVTLDLLGHGDSDRPADKWRYSMPAFGAQVIALLDELDADEAVLLGTSLGANVALEAAVRSPERVRALVVEMPVLDHALIGCAIFFTPVMIALTAGEPAMRGLSRLTRLVPRRRLPWQADILLDWVRQDPAPSAAVFQGLFFGRTAPPREERAAIEAPTLVIGHQYDIVHPFSDAGMLAEELPHAELMQAHSLIELRVAPKRLTNEIGRFLDECWLPRAANVRARAS</sequence>
<dbReference type="GO" id="GO:0016787">
    <property type="term" value="F:hydrolase activity"/>
    <property type="evidence" value="ECO:0007669"/>
    <property type="project" value="UniProtKB-KW"/>
</dbReference>
<proteinExistence type="predicted"/>
<evidence type="ECO:0000313" key="2">
    <source>
        <dbReference type="EMBL" id="MDA0138912.1"/>
    </source>
</evidence>
<comment type="caution">
    <text evidence="2">The sequence shown here is derived from an EMBL/GenBank/DDBJ whole genome shotgun (WGS) entry which is preliminary data.</text>
</comment>
<name>A0ABT4RK25_9ACTN</name>
<keyword evidence="2" id="KW-0378">Hydrolase</keyword>
<dbReference type="SUPFAM" id="SSF53474">
    <property type="entry name" value="alpha/beta-Hydrolases"/>
    <property type="match status" value="1"/>
</dbReference>
<feature type="domain" description="AB hydrolase-1" evidence="1">
    <location>
        <begin position="24"/>
        <end position="122"/>
    </location>
</feature>
<keyword evidence="3" id="KW-1185">Reference proteome</keyword>
<dbReference type="RefSeq" id="WP_202955197.1">
    <property type="nucleotide sequence ID" value="NZ_JAPCID010000020.1"/>
</dbReference>
<dbReference type="InterPro" id="IPR050266">
    <property type="entry name" value="AB_hydrolase_sf"/>
</dbReference>
<organism evidence="2 3">
    <name type="scientific">Solirubrobacter deserti</name>
    <dbReference type="NCBI Taxonomy" id="2282478"/>
    <lineage>
        <taxon>Bacteria</taxon>
        <taxon>Bacillati</taxon>
        <taxon>Actinomycetota</taxon>
        <taxon>Thermoleophilia</taxon>
        <taxon>Solirubrobacterales</taxon>
        <taxon>Solirubrobacteraceae</taxon>
        <taxon>Solirubrobacter</taxon>
    </lineage>
</organism>
<dbReference type="InterPro" id="IPR000073">
    <property type="entry name" value="AB_hydrolase_1"/>
</dbReference>
<evidence type="ECO:0000313" key="3">
    <source>
        <dbReference type="Proteomes" id="UP001147700"/>
    </source>
</evidence>
<protein>
    <submittedName>
        <fullName evidence="2">Alpha/beta hydrolase</fullName>
    </submittedName>
</protein>